<evidence type="ECO:0000313" key="1">
    <source>
        <dbReference type="EMBL" id="MBE0331966.1"/>
    </source>
</evidence>
<organism evidence="1 2">
    <name type="scientific">Acinetobacter baumannii</name>
    <dbReference type="NCBI Taxonomy" id="470"/>
    <lineage>
        <taxon>Bacteria</taxon>
        <taxon>Pseudomonadati</taxon>
        <taxon>Pseudomonadota</taxon>
        <taxon>Gammaproteobacteria</taxon>
        <taxon>Moraxellales</taxon>
        <taxon>Moraxellaceae</taxon>
        <taxon>Acinetobacter</taxon>
        <taxon>Acinetobacter calcoaceticus/baumannii complex</taxon>
    </lineage>
</organism>
<dbReference type="AlphaFoldDB" id="A0AAP1R0B5"/>
<proteinExistence type="predicted"/>
<protein>
    <submittedName>
        <fullName evidence="1">Uncharacterized protein</fullName>
    </submittedName>
</protein>
<comment type="caution">
    <text evidence="1">The sequence shown here is derived from an EMBL/GenBank/DDBJ whole genome shotgun (WGS) entry which is preliminary data.</text>
</comment>
<name>A0AAP1R0B5_ACIBA</name>
<evidence type="ECO:0000313" key="2">
    <source>
        <dbReference type="Proteomes" id="UP000655940"/>
    </source>
</evidence>
<reference evidence="1" key="1">
    <citation type="submission" date="2020-09" db="EMBL/GenBank/DDBJ databases">
        <title>Distribution of Beta-Lactamase Producing Gram-Negative Bacterial Isolates in Isabela River of Santo Domingo, Dominican Republic.</title>
        <authorList>
            <person name="Calderon V."/>
            <person name="Bonnelly R."/>
            <person name="Del Rosario C."/>
            <person name="Duarte A."/>
            <person name="Barauna R."/>
            <person name="Juca Ramos R.T."/>
            <person name="Perdomo O.P."/>
            <person name="Rodriguez De Francisco L.E."/>
            <person name="Franco De Los Santos E.F."/>
        </authorList>
    </citation>
    <scope>NUCLEOTIDE SEQUENCE</scope>
    <source>
        <strain evidence="1">INTEC_BI15</strain>
    </source>
</reference>
<sequence length="198" mass="23293">MTDGRRYEINPVHYDKIENLALYARDNMSYPCCFHFLSHIDDPETFKETKRNLIKEFERELKRQFKSSPQECPEVLVLYSIEFKYTTNKEVEGGTDAYDTSRFDIPKAPFLHIHFYVIADCRRTHPGLFRDKAIASLDNLGGLRAGRYLLSKNNELFKKLKGEYFDDTFQRLLYVGKVEQKSPEIPFRKKFGTSKVPN</sequence>
<dbReference type="EMBL" id="JACZEI010000033">
    <property type="protein sequence ID" value="MBE0331966.1"/>
    <property type="molecule type" value="Genomic_DNA"/>
</dbReference>
<gene>
    <name evidence="1" type="ORF">IHV20_17675</name>
</gene>
<dbReference type="Proteomes" id="UP000655940">
    <property type="component" value="Unassembled WGS sequence"/>
</dbReference>
<accession>A0AAP1R0B5</accession>